<evidence type="ECO:0000313" key="5">
    <source>
        <dbReference type="Proteomes" id="UP000232497"/>
    </source>
</evidence>
<dbReference type="GO" id="GO:0019028">
    <property type="term" value="C:viral capsid"/>
    <property type="evidence" value="ECO:0007669"/>
    <property type="project" value="UniProtKB-KW"/>
</dbReference>
<dbReference type="PIRSF" id="PIRSF004075">
    <property type="entry name" value="Coat_protein_tricho/vitivirus"/>
    <property type="match status" value="1"/>
</dbReference>
<dbReference type="Proteomes" id="UP000232497">
    <property type="component" value="Segment"/>
</dbReference>
<evidence type="ECO:0000256" key="2">
    <source>
        <dbReference type="ARBA" id="ARBA00022561"/>
    </source>
</evidence>
<evidence type="ECO:0000313" key="4">
    <source>
        <dbReference type="EMBL" id="AAX07262.1"/>
    </source>
</evidence>
<dbReference type="RefSeq" id="YP_009664764.1">
    <property type="nucleotide sequence ID" value="NC_043088.1"/>
</dbReference>
<evidence type="ECO:0000256" key="1">
    <source>
        <dbReference type="ARBA" id="ARBA00004328"/>
    </source>
</evidence>
<dbReference type="Pfam" id="PF05892">
    <property type="entry name" value="Tricho_coat"/>
    <property type="match status" value="1"/>
</dbReference>
<name>Q52V12_9VIRU</name>
<dbReference type="KEGG" id="vg:40524852"/>
<dbReference type="EMBL" id="AY913795">
    <property type="protein sequence ID" value="AAX07262.1"/>
    <property type="molecule type" value="Genomic_RNA"/>
</dbReference>
<keyword evidence="3" id="KW-0946">Virion</keyword>
<sequence>MCIRQLKSYIQNMEGLSRRSRIRSTITTLLSAGVNFADESSDNGFDRGMYLRTLFGYIALVGTSRKAEHYGEVDIIGNKFSKSSADARGKINIRECVRKMQSFASVVPDGECRGATLRQLCEPFAKEARDCLVILNSWGEQSQLAKKMTKSGHKEPQVMFDFNAGLSLSDLSDEEAAVIQSLNSRLFRSEGAKKVFTAQSSIGEQAVEI</sequence>
<dbReference type="GeneID" id="40524852"/>
<keyword evidence="5" id="KW-1185">Reference proteome</keyword>
<proteinExistence type="predicted"/>
<accession>Q52V12</accession>
<dbReference type="InterPro" id="IPR008879">
    <property type="entry name" value="Coat_protein_tricho/vitivirus"/>
</dbReference>
<evidence type="ECO:0000256" key="3">
    <source>
        <dbReference type="ARBA" id="ARBA00022844"/>
    </source>
</evidence>
<protein>
    <submittedName>
        <fullName evidence="4">Coat protein</fullName>
    </submittedName>
</protein>
<comment type="subcellular location">
    <subcellularLocation>
        <location evidence="1">Virion</location>
    </subcellularLocation>
</comment>
<reference evidence="4 5" key="1">
    <citation type="journal article" date="2007" name="Arch. Virol.">
        <title>Identification, detection and transmission of a new vitivirus from Mentha.</title>
        <authorList>
            <person name="Tzanetakis I.E."/>
            <person name="Postman J.D."/>
            <person name="Martin R.R."/>
        </authorList>
    </citation>
    <scope>NUCLEOTIDE SEQUENCE [LARGE SCALE GENOMIC DNA]</scope>
    <source>
        <strain evidence="4">NCGR MEN 454.004</strain>
    </source>
</reference>
<keyword evidence="2 4" id="KW-0167">Capsid protein</keyword>
<organism evidence="4 5">
    <name type="scientific">Mint virus 2</name>
    <dbReference type="NCBI Taxonomy" id="312998"/>
    <lineage>
        <taxon>Viruses</taxon>
        <taxon>Riboviria</taxon>
        <taxon>Orthornavirae</taxon>
        <taxon>Kitrinoviricota</taxon>
        <taxon>Alsuviricetes</taxon>
        <taxon>Tymovirales</taxon>
        <taxon>Betaflexiviridae</taxon>
        <taxon>Trivirinae</taxon>
        <taxon>Vitivirus</taxon>
        <taxon>Vitivirus duomenthae</taxon>
    </lineage>
</organism>